<proteinExistence type="predicted"/>
<organism evidence="2 3">
    <name type="scientific">Coprococcus intestinihominis</name>
    <dbReference type="NCBI Taxonomy" id="3133154"/>
    <lineage>
        <taxon>Bacteria</taxon>
        <taxon>Bacillati</taxon>
        <taxon>Bacillota</taxon>
        <taxon>Clostridia</taxon>
        <taxon>Lachnospirales</taxon>
        <taxon>Lachnospiraceae</taxon>
        <taxon>Coprococcus</taxon>
    </lineage>
</organism>
<comment type="caution">
    <text evidence="2">The sequence shown here is derived from an EMBL/GenBank/DDBJ whole genome shotgun (WGS) entry which is preliminary data.</text>
</comment>
<dbReference type="Pfam" id="PF01381">
    <property type="entry name" value="HTH_3"/>
    <property type="match status" value="1"/>
</dbReference>
<accession>A0ABV1B3L5</accession>
<reference evidence="2 3" key="1">
    <citation type="submission" date="2024-03" db="EMBL/GenBank/DDBJ databases">
        <title>Human intestinal bacterial collection.</title>
        <authorList>
            <person name="Pauvert C."/>
            <person name="Hitch T.C.A."/>
            <person name="Clavel T."/>
        </authorList>
    </citation>
    <scope>NUCLEOTIDE SEQUENCE [LARGE SCALE GENOMIC DNA]</scope>
    <source>
        <strain evidence="2 3">CLA-AA-H190</strain>
    </source>
</reference>
<dbReference type="Gene3D" id="1.10.260.40">
    <property type="entry name" value="lambda repressor-like DNA-binding domains"/>
    <property type="match status" value="1"/>
</dbReference>
<sequence>MSLYRTIIPKYTFIPYDFPTSRDGKYHCLLDDGQILRSRREQLGLSVYQVAEMAGIQFSQYQRLESGERSFSGCSMKIGLSVCAVLLLDPFEFFDVNVKQPKPDIMMPHEVFDGLQDEMPRPKKVGRKPIRRDIMTVYFNHPSFSIIIPREVLVALGKPAYIQMMWNLNEKRLLLHVIDSDAEQAFDIPPHLYDSCTALAFPRAAIFSELKEGLGWDTELYAAECRIVYDKTNELFILCDLNTAQKSEKIVGPFAIPTCIDDGMDDDEILDEDGEENEEI</sequence>
<name>A0ABV1B3L5_9FIRM</name>
<dbReference type="PROSITE" id="PS50943">
    <property type="entry name" value="HTH_CROC1"/>
    <property type="match status" value="1"/>
</dbReference>
<dbReference type="EMBL" id="JBBMEK010000079">
    <property type="protein sequence ID" value="MEQ2365015.1"/>
    <property type="molecule type" value="Genomic_DNA"/>
</dbReference>
<keyword evidence="3" id="KW-1185">Reference proteome</keyword>
<dbReference type="InterPro" id="IPR010982">
    <property type="entry name" value="Lambda_DNA-bd_dom_sf"/>
</dbReference>
<dbReference type="CDD" id="cd00093">
    <property type="entry name" value="HTH_XRE"/>
    <property type="match status" value="1"/>
</dbReference>
<dbReference type="RefSeq" id="WP_349084858.1">
    <property type="nucleotide sequence ID" value="NZ_JBBMEK010000079.1"/>
</dbReference>
<dbReference type="SUPFAM" id="SSF47413">
    <property type="entry name" value="lambda repressor-like DNA-binding domains"/>
    <property type="match status" value="1"/>
</dbReference>
<evidence type="ECO:0000313" key="2">
    <source>
        <dbReference type="EMBL" id="MEQ2365015.1"/>
    </source>
</evidence>
<dbReference type="InterPro" id="IPR001387">
    <property type="entry name" value="Cro/C1-type_HTH"/>
</dbReference>
<dbReference type="Proteomes" id="UP001469749">
    <property type="component" value="Unassembled WGS sequence"/>
</dbReference>
<evidence type="ECO:0000259" key="1">
    <source>
        <dbReference type="PROSITE" id="PS50943"/>
    </source>
</evidence>
<evidence type="ECO:0000313" key="3">
    <source>
        <dbReference type="Proteomes" id="UP001469749"/>
    </source>
</evidence>
<feature type="domain" description="HTH cro/C1-type" evidence="1">
    <location>
        <begin position="36"/>
        <end position="72"/>
    </location>
</feature>
<gene>
    <name evidence="2" type="ORF">WMO25_07875</name>
</gene>
<protein>
    <submittedName>
        <fullName evidence="2">Helix-turn-helix transcriptional regulator</fullName>
    </submittedName>
</protein>
<dbReference type="SMART" id="SM00530">
    <property type="entry name" value="HTH_XRE"/>
    <property type="match status" value="1"/>
</dbReference>